<keyword evidence="2" id="KW-1185">Reference proteome</keyword>
<proteinExistence type="predicted"/>
<comment type="caution">
    <text evidence="1">The sequence shown here is derived from an EMBL/GenBank/DDBJ whole genome shotgun (WGS) entry which is preliminary data.</text>
</comment>
<gene>
    <name evidence="1" type="ORF">ACFQ5X_28185</name>
</gene>
<protein>
    <submittedName>
        <fullName evidence="1">Uncharacterized protein</fullName>
    </submittedName>
</protein>
<organism evidence="1 2">
    <name type="scientific">Streptomyces kaempferi</name>
    <dbReference type="NCBI Taxonomy" id="333725"/>
    <lineage>
        <taxon>Bacteria</taxon>
        <taxon>Bacillati</taxon>
        <taxon>Actinomycetota</taxon>
        <taxon>Actinomycetes</taxon>
        <taxon>Kitasatosporales</taxon>
        <taxon>Streptomycetaceae</taxon>
        <taxon>Streptomyces</taxon>
    </lineage>
</organism>
<reference evidence="2" key="1">
    <citation type="journal article" date="2019" name="Int. J. Syst. Evol. Microbiol.">
        <title>The Global Catalogue of Microorganisms (GCM) 10K type strain sequencing project: providing services to taxonomists for standard genome sequencing and annotation.</title>
        <authorList>
            <consortium name="The Broad Institute Genomics Platform"/>
            <consortium name="The Broad Institute Genome Sequencing Center for Infectious Disease"/>
            <person name="Wu L."/>
            <person name="Ma J."/>
        </authorList>
    </citation>
    <scope>NUCLEOTIDE SEQUENCE [LARGE SCALE GENOMIC DNA]</scope>
    <source>
        <strain evidence="2">CGMCC 4.7020</strain>
    </source>
</reference>
<sequence>MPDPSTTRLALYKSKSDGSELVSYTQDIGQNLDKLDAAAGFQACTSTTRPAAPYSGKPIFETNTSYRSYFSNGTSPASGSWVEIPNSSGVFGGNLALATGSSLSIGAATLTRLSGGGLNSNTNFQRNAAATTDVVISGLVGADAFDRTRIYADGKIEFGPGNATRDVNLYRSAANTLATDDSVSVALNLTVGGIGQRLTAVKPSNETVTSSNTLQNDDHLTATLDANSVYRIYLMLNFGGLTAGEIKTSWTTPASATGFKSCMGPGSDSTTRDTAATTTMRYGIHNFTTTVNYGCNDTSLFVHAIEQGIVTTTTGGTFVLQWAQQTSFATGSIMAAGSYLIAEKIG</sequence>
<dbReference type="EMBL" id="JBHTMM010000041">
    <property type="protein sequence ID" value="MFD1309725.1"/>
    <property type="molecule type" value="Genomic_DNA"/>
</dbReference>
<dbReference type="RefSeq" id="WP_381329069.1">
    <property type="nucleotide sequence ID" value="NZ_JBHTMM010000041.1"/>
</dbReference>
<name>A0ABW3XKP4_9ACTN</name>
<accession>A0ABW3XKP4</accession>
<evidence type="ECO:0000313" key="1">
    <source>
        <dbReference type="EMBL" id="MFD1309725.1"/>
    </source>
</evidence>
<evidence type="ECO:0000313" key="2">
    <source>
        <dbReference type="Proteomes" id="UP001597058"/>
    </source>
</evidence>
<dbReference type="Proteomes" id="UP001597058">
    <property type="component" value="Unassembled WGS sequence"/>
</dbReference>